<evidence type="ECO:0000256" key="1">
    <source>
        <dbReference type="SAM" id="MobiDB-lite"/>
    </source>
</evidence>
<protein>
    <submittedName>
        <fullName evidence="2">Uncharacterized protein</fullName>
    </submittedName>
</protein>
<dbReference type="AlphaFoldDB" id="A0A7J5YXF4"/>
<gene>
    <name evidence="2" type="ORF">F7725_022250</name>
</gene>
<sequence>MMVRRLTSYSCCLNMTTCSQGESIKMGLQGLVCPSQVSKKWDNLKQKYKELRTPATGTGTNQGEATAATWPWFSAMHEAIGGRPSIEPPILLDSCDGENPAPVAAVASDGSTSAAAAVQAWEEEEAQPGSSSLDDVEPSTSATPPPRKKQKEKPLLDFVKAEAAREEERFKASQQAN</sequence>
<proteinExistence type="predicted"/>
<evidence type="ECO:0000313" key="3">
    <source>
        <dbReference type="Proteomes" id="UP000518266"/>
    </source>
</evidence>
<dbReference type="EMBL" id="JAAKFY010000007">
    <property type="protein sequence ID" value="KAF3854195.1"/>
    <property type="molecule type" value="Genomic_DNA"/>
</dbReference>
<accession>A0A7J5YXF4</accession>
<comment type="caution">
    <text evidence="2">The sequence shown here is derived from an EMBL/GenBank/DDBJ whole genome shotgun (WGS) entry which is preliminary data.</text>
</comment>
<reference evidence="2 3" key="1">
    <citation type="submission" date="2020-03" db="EMBL/GenBank/DDBJ databases">
        <title>Dissostichus mawsoni Genome sequencing and assembly.</title>
        <authorList>
            <person name="Park H."/>
        </authorList>
    </citation>
    <scope>NUCLEOTIDE SEQUENCE [LARGE SCALE GENOMIC DNA]</scope>
    <source>
        <strain evidence="2">DM0001</strain>
        <tissue evidence="2">Muscle</tissue>
    </source>
</reference>
<feature type="compositionally biased region" description="Polar residues" evidence="1">
    <location>
        <begin position="128"/>
        <end position="142"/>
    </location>
</feature>
<evidence type="ECO:0000313" key="2">
    <source>
        <dbReference type="EMBL" id="KAF3854195.1"/>
    </source>
</evidence>
<feature type="region of interest" description="Disordered" evidence="1">
    <location>
        <begin position="119"/>
        <end position="156"/>
    </location>
</feature>
<dbReference type="OrthoDB" id="8933168at2759"/>
<dbReference type="Proteomes" id="UP000518266">
    <property type="component" value="Unassembled WGS sequence"/>
</dbReference>
<keyword evidence="3" id="KW-1185">Reference proteome</keyword>
<organism evidence="2 3">
    <name type="scientific">Dissostichus mawsoni</name>
    <name type="common">Antarctic cod</name>
    <dbReference type="NCBI Taxonomy" id="36200"/>
    <lineage>
        <taxon>Eukaryota</taxon>
        <taxon>Metazoa</taxon>
        <taxon>Chordata</taxon>
        <taxon>Craniata</taxon>
        <taxon>Vertebrata</taxon>
        <taxon>Euteleostomi</taxon>
        <taxon>Actinopterygii</taxon>
        <taxon>Neopterygii</taxon>
        <taxon>Teleostei</taxon>
        <taxon>Neoteleostei</taxon>
        <taxon>Acanthomorphata</taxon>
        <taxon>Eupercaria</taxon>
        <taxon>Perciformes</taxon>
        <taxon>Notothenioidei</taxon>
        <taxon>Nototheniidae</taxon>
        <taxon>Dissostichus</taxon>
    </lineage>
</organism>
<name>A0A7J5YXF4_DISMA</name>